<name>A0A5M6IS97_9PROT</name>
<dbReference type="OrthoDB" id="9789081at2"/>
<evidence type="ECO:0008006" key="3">
    <source>
        <dbReference type="Google" id="ProtNLM"/>
    </source>
</evidence>
<protein>
    <recommendedName>
        <fullName evidence="3">GNAT family N-acetyltransferase</fullName>
    </recommendedName>
</protein>
<keyword evidence="2" id="KW-1185">Reference proteome</keyword>
<dbReference type="InterPro" id="IPR016181">
    <property type="entry name" value="Acyl_CoA_acyltransferase"/>
</dbReference>
<sequence length="56" mass="6175">MAHMEGHLAARGVRRASLLSSHVARRFYGSLGYEEVGRAESRFGTLDAIKMAKRLG</sequence>
<dbReference type="Gene3D" id="3.40.630.30">
    <property type="match status" value="1"/>
</dbReference>
<organism evidence="1 2">
    <name type="scientific">Rhodovastum atsumiense</name>
    <dbReference type="NCBI Taxonomy" id="504468"/>
    <lineage>
        <taxon>Bacteria</taxon>
        <taxon>Pseudomonadati</taxon>
        <taxon>Pseudomonadota</taxon>
        <taxon>Alphaproteobacteria</taxon>
        <taxon>Acetobacterales</taxon>
        <taxon>Acetobacteraceae</taxon>
        <taxon>Rhodovastum</taxon>
    </lineage>
</organism>
<gene>
    <name evidence="1" type="ORF">F1189_15560</name>
</gene>
<dbReference type="SUPFAM" id="SSF55729">
    <property type="entry name" value="Acyl-CoA N-acyltransferases (Nat)"/>
    <property type="match status" value="1"/>
</dbReference>
<dbReference type="AlphaFoldDB" id="A0A5M6IS97"/>
<proteinExistence type="predicted"/>
<comment type="caution">
    <text evidence="1">The sequence shown here is derived from an EMBL/GenBank/DDBJ whole genome shotgun (WGS) entry which is preliminary data.</text>
</comment>
<evidence type="ECO:0000313" key="2">
    <source>
        <dbReference type="Proteomes" id="UP000325255"/>
    </source>
</evidence>
<accession>A0A5M6IS97</accession>
<dbReference type="EMBL" id="VWPK01000023">
    <property type="protein sequence ID" value="KAA5611184.1"/>
    <property type="molecule type" value="Genomic_DNA"/>
</dbReference>
<reference evidence="1 2" key="1">
    <citation type="submission" date="2019-09" db="EMBL/GenBank/DDBJ databases">
        <title>Genome sequence of Rhodovastum atsumiense, a diverse member of the Acetobacteraceae family of non-sulfur purple photosynthetic bacteria.</title>
        <authorList>
            <person name="Meyer T."/>
            <person name="Kyndt J."/>
        </authorList>
    </citation>
    <scope>NUCLEOTIDE SEQUENCE [LARGE SCALE GENOMIC DNA]</scope>
    <source>
        <strain evidence="1 2">DSM 21279</strain>
    </source>
</reference>
<dbReference type="Proteomes" id="UP000325255">
    <property type="component" value="Unassembled WGS sequence"/>
</dbReference>
<dbReference type="RefSeq" id="WP_150041747.1">
    <property type="nucleotide sequence ID" value="NZ_OW485601.1"/>
</dbReference>
<evidence type="ECO:0000313" key="1">
    <source>
        <dbReference type="EMBL" id="KAA5611184.1"/>
    </source>
</evidence>